<protein>
    <submittedName>
        <fullName evidence="1">Uncharacterized protein</fullName>
    </submittedName>
</protein>
<keyword evidence="2" id="KW-1185">Reference proteome</keyword>
<accession>H6WG89</accession>
<evidence type="ECO:0000313" key="2">
    <source>
        <dbReference type="Proteomes" id="UP000007178"/>
    </source>
</evidence>
<dbReference type="KEGG" id="vg:14013837"/>
<sequence>MAGKAKNNDANIANRNFIFLVGRIHYTYPNACCGAFKPNILTVCNGVGQGSSLNIQRGLVPNLQDNDGPVAEWHLWLGRLKSLRAEYRNRTDDI</sequence>
<reference evidence="1 2" key="1">
    <citation type="journal article" date="2012" name="Proc. Natl. Acad. Sci. U.S.A.">
        <title>A novel lineage of myoviruses infecting cyanobacteria is widespread in the oceans.</title>
        <authorList>
            <person name="Sabehi G."/>
            <person name="Shaulov L."/>
            <person name="Silver D.H."/>
            <person name="Yanai I."/>
            <person name="Harel A."/>
            <person name="Lindell D."/>
        </authorList>
    </citation>
    <scope>NUCLEOTIDE SEQUENCE [LARGE SCALE GENOMIC DNA]</scope>
</reference>
<organism evidence="1 2">
    <name type="scientific">Cyanophage S-TIM5</name>
    <dbReference type="NCBI Taxonomy" id="1137745"/>
    <lineage>
        <taxon>Viruses</taxon>
        <taxon>Duplodnaviria</taxon>
        <taxon>Heunggongvirae</taxon>
        <taxon>Uroviricota</taxon>
        <taxon>Caudoviricetes</taxon>
        <taxon>Aurunvirus</taxon>
        <taxon>Aurunvirus STIM5</taxon>
    </lineage>
</organism>
<name>H6WG89_9CAUD</name>
<proteinExistence type="predicted"/>
<dbReference type="GeneID" id="14013837"/>
<dbReference type="Proteomes" id="UP000007178">
    <property type="component" value="Segment"/>
</dbReference>
<dbReference type="EMBL" id="JQ245707">
    <property type="protein sequence ID" value="AEZ65634.1"/>
    <property type="molecule type" value="Genomic_DNA"/>
</dbReference>
<evidence type="ECO:0000313" key="1">
    <source>
        <dbReference type="EMBL" id="AEZ65634.1"/>
    </source>
</evidence>
<dbReference type="RefSeq" id="YP_007006047.1">
    <property type="nucleotide sequence ID" value="NC_019516.2"/>
</dbReference>